<keyword evidence="8 9" id="KW-0472">Membrane</keyword>
<dbReference type="GO" id="GO:0055085">
    <property type="term" value="P:transmembrane transport"/>
    <property type="evidence" value="ECO:0007669"/>
    <property type="project" value="InterPro"/>
</dbReference>
<gene>
    <name evidence="11" type="ORF">EPK99_03070</name>
</gene>
<comment type="subcellular location">
    <subcellularLocation>
        <location evidence="1 9">Cell membrane</location>
        <topology evidence="1 9">Multi-pass membrane protein</topology>
    </subcellularLocation>
</comment>
<dbReference type="GO" id="GO:0015833">
    <property type="term" value="P:peptide transport"/>
    <property type="evidence" value="ECO:0007669"/>
    <property type="project" value="UniProtKB-KW"/>
</dbReference>
<evidence type="ECO:0000256" key="7">
    <source>
        <dbReference type="ARBA" id="ARBA00022989"/>
    </source>
</evidence>
<dbReference type="Gene3D" id="1.10.3720.10">
    <property type="entry name" value="MetI-like"/>
    <property type="match status" value="1"/>
</dbReference>
<dbReference type="PANTHER" id="PTHR43386">
    <property type="entry name" value="OLIGOPEPTIDE TRANSPORT SYSTEM PERMEASE PROTEIN APPC"/>
    <property type="match status" value="1"/>
</dbReference>
<dbReference type="GO" id="GO:0005886">
    <property type="term" value="C:plasma membrane"/>
    <property type="evidence" value="ECO:0007669"/>
    <property type="project" value="UniProtKB-SubCell"/>
</dbReference>
<keyword evidence="6" id="KW-0653">Protein transport</keyword>
<keyword evidence="12" id="KW-1185">Reference proteome</keyword>
<feature type="transmembrane region" description="Helical" evidence="9">
    <location>
        <begin position="218"/>
        <end position="239"/>
    </location>
</feature>
<comment type="similarity">
    <text evidence="9">Belongs to the binding-protein-dependent transport system permease family.</text>
</comment>
<evidence type="ECO:0000256" key="1">
    <source>
        <dbReference type="ARBA" id="ARBA00004651"/>
    </source>
</evidence>
<evidence type="ECO:0000256" key="4">
    <source>
        <dbReference type="ARBA" id="ARBA00022692"/>
    </source>
</evidence>
<evidence type="ECO:0000256" key="8">
    <source>
        <dbReference type="ARBA" id="ARBA00023136"/>
    </source>
</evidence>
<name>A0A3S3U3T9_9HYPH</name>
<accession>A0A3S3U3T9</accession>
<dbReference type="RefSeq" id="WP_128441134.1">
    <property type="nucleotide sequence ID" value="NZ_SBIP01000001.1"/>
</dbReference>
<protein>
    <submittedName>
        <fullName evidence="11">ABC transporter permease</fullName>
    </submittedName>
</protein>
<evidence type="ECO:0000259" key="10">
    <source>
        <dbReference type="PROSITE" id="PS50928"/>
    </source>
</evidence>
<keyword evidence="5" id="KW-0571">Peptide transport</keyword>
<dbReference type="Pfam" id="PF00528">
    <property type="entry name" value="BPD_transp_1"/>
    <property type="match status" value="1"/>
</dbReference>
<evidence type="ECO:0000256" key="6">
    <source>
        <dbReference type="ARBA" id="ARBA00022927"/>
    </source>
</evidence>
<dbReference type="OrthoDB" id="9766870at2"/>
<feature type="transmembrane region" description="Helical" evidence="9">
    <location>
        <begin position="34"/>
        <end position="57"/>
    </location>
</feature>
<evidence type="ECO:0000256" key="2">
    <source>
        <dbReference type="ARBA" id="ARBA00022448"/>
    </source>
</evidence>
<dbReference type="Proteomes" id="UP000287687">
    <property type="component" value="Unassembled WGS sequence"/>
</dbReference>
<feature type="transmembrane region" description="Helical" evidence="9">
    <location>
        <begin position="260"/>
        <end position="284"/>
    </location>
</feature>
<keyword evidence="4 9" id="KW-0812">Transmembrane</keyword>
<keyword evidence="7 9" id="KW-1133">Transmembrane helix</keyword>
<comment type="caution">
    <text evidence="11">The sequence shown here is derived from an EMBL/GenBank/DDBJ whole genome shotgun (WGS) entry which is preliminary data.</text>
</comment>
<dbReference type="CDD" id="cd06261">
    <property type="entry name" value="TM_PBP2"/>
    <property type="match status" value="1"/>
</dbReference>
<dbReference type="GO" id="GO:0015031">
    <property type="term" value="P:protein transport"/>
    <property type="evidence" value="ECO:0007669"/>
    <property type="project" value="UniProtKB-KW"/>
</dbReference>
<dbReference type="PANTHER" id="PTHR43386:SF1">
    <property type="entry name" value="D,D-DIPEPTIDE TRANSPORT SYSTEM PERMEASE PROTEIN DDPC-RELATED"/>
    <property type="match status" value="1"/>
</dbReference>
<feature type="transmembrane region" description="Helical" evidence="9">
    <location>
        <begin position="139"/>
        <end position="157"/>
    </location>
</feature>
<dbReference type="EMBL" id="SBIP01000001">
    <property type="protein sequence ID" value="RWX81309.1"/>
    <property type="molecule type" value="Genomic_DNA"/>
</dbReference>
<evidence type="ECO:0000256" key="3">
    <source>
        <dbReference type="ARBA" id="ARBA00022475"/>
    </source>
</evidence>
<evidence type="ECO:0000256" key="9">
    <source>
        <dbReference type="RuleBase" id="RU363032"/>
    </source>
</evidence>
<organism evidence="11 12">
    <name type="scientific">Neorhizobium lilium</name>
    <dbReference type="NCBI Taxonomy" id="2503024"/>
    <lineage>
        <taxon>Bacteria</taxon>
        <taxon>Pseudomonadati</taxon>
        <taxon>Pseudomonadota</taxon>
        <taxon>Alphaproteobacteria</taxon>
        <taxon>Hyphomicrobiales</taxon>
        <taxon>Rhizobiaceae</taxon>
        <taxon>Rhizobium/Agrobacterium group</taxon>
        <taxon>Neorhizobium</taxon>
    </lineage>
</organism>
<reference evidence="11 12" key="1">
    <citation type="submission" date="2019-01" db="EMBL/GenBank/DDBJ databases">
        <title>The draft genome of Rhizobium sp. 24NR.</title>
        <authorList>
            <person name="Liu L."/>
            <person name="Liang L."/>
            <person name="Shi S."/>
            <person name="Xu L."/>
            <person name="Wang X."/>
            <person name="Li L."/>
            <person name="Zhang X."/>
        </authorList>
    </citation>
    <scope>NUCLEOTIDE SEQUENCE [LARGE SCALE GENOMIC DNA]</scope>
    <source>
        <strain evidence="11 12">24NR</strain>
    </source>
</reference>
<evidence type="ECO:0000313" key="12">
    <source>
        <dbReference type="Proteomes" id="UP000287687"/>
    </source>
</evidence>
<feature type="transmembrane region" description="Helical" evidence="9">
    <location>
        <begin position="101"/>
        <end position="127"/>
    </location>
</feature>
<dbReference type="InterPro" id="IPR035906">
    <property type="entry name" value="MetI-like_sf"/>
</dbReference>
<dbReference type="PROSITE" id="PS50928">
    <property type="entry name" value="ABC_TM1"/>
    <property type="match status" value="1"/>
</dbReference>
<keyword evidence="2 9" id="KW-0813">Transport</keyword>
<dbReference type="AlphaFoldDB" id="A0A3S3U3T9"/>
<sequence length="298" mass="31867">MTTDSERDELPTDISIRVPNIVLRIFRSWRKFPLSLHIGLLILLFQLAVALLANTLYPQDPFELVGMPFMAPGEDPLFPLGTDILGRDIAAGVVHGSRVSLLVGFAATLIATIVGTTIGLVSGYFGGWVDHALMRLTELFQVIPHFLFAIILVSIMGADLSNIILAIGLTSWSMVARLARAETLALRELDFVKISVVMGGGHLRAILTHVLPNALPPVIVSASILTALAVLTEAGLAFFGMSDSNHVSWGSMIGASRDALLTAPYMTLIPGAAIVVAVMGFSLIGDGLGQILRRGHRI</sequence>
<evidence type="ECO:0000256" key="5">
    <source>
        <dbReference type="ARBA" id="ARBA00022856"/>
    </source>
</evidence>
<dbReference type="InterPro" id="IPR000515">
    <property type="entry name" value="MetI-like"/>
</dbReference>
<feature type="domain" description="ABC transmembrane type-1" evidence="10">
    <location>
        <begin position="97"/>
        <end position="285"/>
    </location>
</feature>
<proteinExistence type="inferred from homology"/>
<dbReference type="SUPFAM" id="SSF161098">
    <property type="entry name" value="MetI-like"/>
    <property type="match status" value="1"/>
</dbReference>
<dbReference type="InterPro" id="IPR050366">
    <property type="entry name" value="BP-dependent_transpt_permease"/>
</dbReference>
<keyword evidence="3" id="KW-1003">Cell membrane</keyword>
<evidence type="ECO:0000313" key="11">
    <source>
        <dbReference type="EMBL" id="RWX81309.1"/>
    </source>
</evidence>